<sequence>MSKAVSIRVISNGLTSVYVSSVDFLMMILESDDEMQATLEETHTRTVRSCAWSPSGKLLATASFDATTAIWENVGGDFECVSTLEGHENEVKSVSWNAAGTLLATCSRDKSVWIWEVQPGNEFECVSVLQGHTQDVKM</sequence>
<name>A0A392PNE8_9FABA</name>
<dbReference type="Gene3D" id="2.130.10.10">
    <property type="entry name" value="YVTN repeat-like/Quinoprotein amine dehydrogenase"/>
    <property type="match status" value="1"/>
</dbReference>
<keyword evidence="5" id="KW-1185">Reference proteome</keyword>
<dbReference type="InterPro" id="IPR015943">
    <property type="entry name" value="WD40/YVTN_repeat-like_dom_sf"/>
</dbReference>
<dbReference type="AlphaFoldDB" id="A0A392PNE8"/>
<proteinExistence type="predicted"/>
<dbReference type="InterPro" id="IPR019775">
    <property type="entry name" value="WD40_repeat_CS"/>
</dbReference>
<evidence type="ECO:0000313" key="4">
    <source>
        <dbReference type="EMBL" id="MCI12816.1"/>
    </source>
</evidence>
<keyword evidence="2" id="KW-0677">Repeat</keyword>
<dbReference type="PROSITE" id="PS50082">
    <property type="entry name" value="WD_REPEATS_2"/>
    <property type="match status" value="2"/>
</dbReference>
<dbReference type="SUPFAM" id="SSF50978">
    <property type="entry name" value="WD40 repeat-like"/>
    <property type="match status" value="1"/>
</dbReference>
<accession>A0A392PNE8</accession>
<dbReference type="EMBL" id="LXQA010085689">
    <property type="protein sequence ID" value="MCI12816.1"/>
    <property type="molecule type" value="Genomic_DNA"/>
</dbReference>
<keyword evidence="1 3" id="KW-0853">WD repeat</keyword>
<dbReference type="GO" id="GO:0016226">
    <property type="term" value="P:iron-sulfur cluster assembly"/>
    <property type="evidence" value="ECO:0007669"/>
    <property type="project" value="TreeGrafter"/>
</dbReference>
<feature type="repeat" description="WD" evidence="3">
    <location>
        <begin position="40"/>
        <end position="72"/>
    </location>
</feature>
<evidence type="ECO:0000256" key="2">
    <source>
        <dbReference type="ARBA" id="ARBA00022737"/>
    </source>
</evidence>
<evidence type="ECO:0000313" key="5">
    <source>
        <dbReference type="Proteomes" id="UP000265520"/>
    </source>
</evidence>
<dbReference type="Proteomes" id="UP000265520">
    <property type="component" value="Unassembled WGS sequence"/>
</dbReference>
<comment type="caution">
    <text evidence="4">The sequence shown here is derived from an EMBL/GenBank/DDBJ whole genome shotgun (WGS) entry which is preliminary data.</text>
</comment>
<dbReference type="PANTHER" id="PTHR19920">
    <property type="entry name" value="WD40 PROTEIN CIAO1"/>
    <property type="match status" value="1"/>
</dbReference>
<dbReference type="InterPro" id="IPR036322">
    <property type="entry name" value="WD40_repeat_dom_sf"/>
</dbReference>
<dbReference type="PANTHER" id="PTHR19920:SF0">
    <property type="entry name" value="CYTOSOLIC IRON-SULFUR PROTEIN ASSEMBLY PROTEIN CIAO1-RELATED"/>
    <property type="match status" value="1"/>
</dbReference>
<dbReference type="PROSITE" id="PS50294">
    <property type="entry name" value="WD_REPEATS_REGION"/>
    <property type="match status" value="2"/>
</dbReference>
<dbReference type="InterPro" id="IPR001680">
    <property type="entry name" value="WD40_rpt"/>
</dbReference>
<evidence type="ECO:0000256" key="3">
    <source>
        <dbReference type="PROSITE-ProRule" id="PRU00221"/>
    </source>
</evidence>
<dbReference type="SMART" id="SM00320">
    <property type="entry name" value="WD40"/>
    <property type="match status" value="2"/>
</dbReference>
<reference evidence="4 5" key="1">
    <citation type="journal article" date="2018" name="Front. Plant Sci.">
        <title>Red Clover (Trifolium pratense) and Zigzag Clover (T. medium) - A Picture of Genomic Similarities and Differences.</title>
        <authorList>
            <person name="Dluhosova J."/>
            <person name="Istvanek J."/>
            <person name="Nedelnik J."/>
            <person name="Repkova J."/>
        </authorList>
    </citation>
    <scope>NUCLEOTIDE SEQUENCE [LARGE SCALE GENOMIC DNA]</scope>
    <source>
        <strain evidence="5">cv. 10/8</strain>
        <tissue evidence="4">Leaf</tissue>
    </source>
</reference>
<evidence type="ECO:0000256" key="1">
    <source>
        <dbReference type="ARBA" id="ARBA00022574"/>
    </source>
</evidence>
<dbReference type="GO" id="GO:0097361">
    <property type="term" value="C:cytosolic [4Fe-4S] assembly targeting complex"/>
    <property type="evidence" value="ECO:0007669"/>
    <property type="project" value="TreeGrafter"/>
</dbReference>
<dbReference type="Pfam" id="PF00400">
    <property type="entry name" value="WD40"/>
    <property type="match status" value="2"/>
</dbReference>
<feature type="non-terminal residue" evidence="4">
    <location>
        <position position="138"/>
    </location>
</feature>
<dbReference type="PROSITE" id="PS00678">
    <property type="entry name" value="WD_REPEATS_1"/>
    <property type="match status" value="1"/>
</dbReference>
<protein>
    <submittedName>
        <fullName evidence="4">Putative cytosolic iron-sulfur assembly protein</fullName>
    </submittedName>
</protein>
<organism evidence="4 5">
    <name type="scientific">Trifolium medium</name>
    <dbReference type="NCBI Taxonomy" id="97028"/>
    <lineage>
        <taxon>Eukaryota</taxon>
        <taxon>Viridiplantae</taxon>
        <taxon>Streptophyta</taxon>
        <taxon>Embryophyta</taxon>
        <taxon>Tracheophyta</taxon>
        <taxon>Spermatophyta</taxon>
        <taxon>Magnoliopsida</taxon>
        <taxon>eudicotyledons</taxon>
        <taxon>Gunneridae</taxon>
        <taxon>Pentapetalae</taxon>
        <taxon>rosids</taxon>
        <taxon>fabids</taxon>
        <taxon>Fabales</taxon>
        <taxon>Fabaceae</taxon>
        <taxon>Papilionoideae</taxon>
        <taxon>50 kb inversion clade</taxon>
        <taxon>NPAAA clade</taxon>
        <taxon>Hologalegina</taxon>
        <taxon>IRL clade</taxon>
        <taxon>Trifolieae</taxon>
        <taxon>Trifolium</taxon>
    </lineage>
</organism>
<feature type="repeat" description="WD" evidence="3">
    <location>
        <begin position="84"/>
        <end position="125"/>
    </location>
</feature>